<reference evidence="1 2" key="1">
    <citation type="submission" date="2020-08" db="EMBL/GenBank/DDBJ databases">
        <title>A Genomic Blueprint of the Chicken Gut Microbiome.</title>
        <authorList>
            <person name="Gilroy R."/>
            <person name="Ravi A."/>
            <person name="Getino M."/>
            <person name="Pursley I."/>
            <person name="Horton D.L."/>
            <person name="Alikhan N.-F."/>
            <person name="Baker D."/>
            <person name="Gharbi K."/>
            <person name="Hall N."/>
            <person name="Watson M."/>
            <person name="Adriaenssens E.M."/>
            <person name="Foster-Nyarko E."/>
            <person name="Jarju S."/>
            <person name="Secka A."/>
            <person name="Antonio M."/>
            <person name="Oren A."/>
            <person name="Chaudhuri R."/>
            <person name="La Ragione R.M."/>
            <person name="Hildebrand F."/>
            <person name="Pallen M.J."/>
        </authorList>
    </citation>
    <scope>NUCLEOTIDE SEQUENCE [LARGE SCALE GENOMIC DNA]</scope>
    <source>
        <strain evidence="1 2">Sa2CVA6</strain>
    </source>
</reference>
<name>A0ABR8SDG3_9BURK</name>
<organism evidence="1 2">
    <name type="scientific">Comamonas avium</name>
    <dbReference type="NCBI Taxonomy" id="2762231"/>
    <lineage>
        <taxon>Bacteria</taxon>
        <taxon>Pseudomonadati</taxon>
        <taxon>Pseudomonadota</taxon>
        <taxon>Betaproteobacteria</taxon>
        <taxon>Burkholderiales</taxon>
        <taxon>Comamonadaceae</taxon>
        <taxon>Comamonas</taxon>
    </lineage>
</organism>
<keyword evidence="2" id="KW-1185">Reference proteome</keyword>
<dbReference type="RefSeq" id="WP_191723912.1">
    <property type="nucleotide sequence ID" value="NZ_JACSQK010000006.1"/>
</dbReference>
<evidence type="ECO:0000313" key="1">
    <source>
        <dbReference type="EMBL" id="MBD7961516.1"/>
    </source>
</evidence>
<protein>
    <submittedName>
        <fullName evidence="1">Uncharacterized protein</fullName>
    </submittedName>
</protein>
<evidence type="ECO:0000313" key="2">
    <source>
        <dbReference type="Proteomes" id="UP000634919"/>
    </source>
</evidence>
<comment type="caution">
    <text evidence="1">The sequence shown here is derived from an EMBL/GenBank/DDBJ whole genome shotgun (WGS) entry which is preliminary data.</text>
</comment>
<gene>
    <name evidence="1" type="ORF">H9646_13635</name>
</gene>
<accession>A0ABR8SDG3</accession>
<sequence>MHQDEKLITRFGGVVKFATRLGFDLKKGGAQRVQNWKSRGIPAAIERDNPWIAQERSLIRSSTYLRDAPLPQATQEVAHGLD</sequence>
<dbReference type="Proteomes" id="UP000634919">
    <property type="component" value="Unassembled WGS sequence"/>
</dbReference>
<dbReference type="EMBL" id="JACSQK010000006">
    <property type="protein sequence ID" value="MBD7961516.1"/>
    <property type="molecule type" value="Genomic_DNA"/>
</dbReference>
<proteinExistence type="predicted"/>